<accession>A0A914W6G0</accession>
<feature type="region of interest" description="Disordered" evidence="1">
    <location>
        <begin position="75"/>
        <end position="107"/>
    </location>
</feature>
<keyword evidence="2" id="KW-1185">Reference proteome</keyword>
<dbReference type="Proteomes" id="UP000887566">
    <property type="component" value="Unplaced"/>
</dbReference>
<evidence type="ECO:0000256" key="1">
    <source>
        <dbReference type="SAM" id="MobiDB-lite"/>
    </source>
</evidence>
<feature type="region of interest" description="Disordered" evidence="1">
    <location>
        <begin position="1"/>
        <end position="42"/>
    </location>
</feature>
<organism evidence="2 3">
    <name type="scientific">Plectus sambesii</name>
    <dbReference type="NCBI Taxonomy" id="2011161"/>
    <lineage>
        <taxon>Eukaryota</taxon>
        <taxon>Metazoa</taxon>
        <taxon>Ecdysozoa</taxon>
        <taxon>Nematoda</taxon>
        <taxon>Chromadorea</taxon>
        <taxon>Plectida</taxon>
        <taxon>Plectina</taxon>
        <taxon>Plectoidea</taxon>
        <taxon>Plectidae</taxon>
        <taxon>Plectus</taxon>
    </lineage>
</organism>
<evidence type="ECO:0000313" key="3">
    <source>
        <dbReference type="WBParaSite" id="PSAMB.scaffold3164size19415.g20559.t1"/>
    </source>
</evidence>
<dbReference type="WBParaSite" id="PSAMB.scaffold3164size19415.g20559.t1">
    <property type="protein sequence ID" value="PSAMB.scaffold3164size19415.g20559.t1"/>
    <property type="gene ID" value="PSAMB.scaffold3164size19415.g20559"/>
</dbReference>
<proteinExistence type="predicted"/>
<name>A0A914W6G0_9BILA</name>
<dbReference type="AlphaFoldDB" id="A0A914W6G0"/>
<sequence>MKYRAQCEQIASEEARSCGGRREREHSVKGRDEDTAAADFCSRQRRNGTMEVGWRINAPHWQQSDGERRILRCLTRPLAPSSGASKAMPPPPTPDRTLARSTARRRV</sequence>
<reference evidence="3" key="1">
    <citation type="submission" date="2022-11" db="UniProtKB">
        <authorList>
            <consortium name="WormBaseParasite"/>
        </authorList>
    </citation>
    <scope>IDENTIFICATION</scope>
</reference>
<feature type="compositionally biased region" description="Basic and acidic residues" evidence="1">
    <location>
        <begin position="13"/>
        <end position="34"/>
    </location>
</feature>
<protein>
    <submittedName>
        <fullName evidence="3">Uncharacterized protein</fullName>
    </submittedName>
</protein>
<evidence type="ECO:0000313" key="2">
    <source>
        <dbReference type="Proteomes" id="UP000887566"/>
    </source>
</evidence>